<dbReference type="InterPro" id="IPR005117">
    <property type="entry name" value="NiRdtase/SiRdtase_haem-b_fer"/>
</dbReference>
<dbReference type="Pfam" id="PF03460">
    <property type="entry name" value="NIR_SIR_ferr"/>
    <property type="match status" value="2"/>
</dbReference>
<feature type="domain" description="Nitrite/sulphite reductase 4Fe-4S" evidence="7">
    <location>
        <begin position="410"/>
        <end position="547"/>
    </location>
</feature>
<dbReference type="InterPro" id="IPR006067">
    <property type="entry name" value="NO2/SO3_Rdtase_4Fe4S_dom"/>
</dbReference>
<evidence type="ECO:0000259" key="8">
    <source>
        <dbReference type="Pfam" id="PF03460"/>
    </source>
</evidence>
<keyword evidence="10" id="KW-1185">Reference proteome</keyword>
<dbReference type="InterPro" id="IPR045854">
    <property type="entry name" value="NO2/SO3_Rdtase_4Fe4S_sf"/>
</dbReference>
<dbReference type="Gene3D" id="3.90.480.10">
    <property type="entry name" value="Sulfite Reductase Hemoprotein,Domain 2"/>
    <property type="match status" value="1"/>
</dbReference>
<keyword evidence="4" id="KW-0560">Oxidoreductase</keyword>
<feature type="domain" description="Nitrite/sulphite reductase 4Fe-4S" evidence="7">
    <location>
        <begin position="119"/>
        <end position="273"/>
    </location>
</feature>
<dbReference type="Pfam" id="PF01077">
    <property type="entry name" value="NIR_SIR"/>
    <property type="match status" value="2"/>
</dbReference>
<evidence type="ECO:0000256" key="1">
    <source>
        <dbReference type="ARBA" id="ARBA00022485"/>
    </source>
</evidence>
<sequence>MYRYDEFDQAFVSARVEQFRDQVERRLSGEISEDAFKPLRLMNGVYLQLHAYMLRVAVPYGTLNSRQMHKLAHIARTYDRGYGHFTTRQNIQYNWPSLKDIPAILEELAEVEMHAIQTSGNCIRNVTADHFAGAAADEVADPRPYAEILRQWSSVHPEFSFLPRKFKIAVTASERDRAAIQVHDIGLQLKKDAEGRLGFAVWIGGGQGRTPILAKKVKDFLPEADLLSYITAIMRVYNLHGRRDNKYKARIKILVHETGVEQLSAEIEAEWAHLKDGELKLPDADIAAINAYFAPKALAPRAEGWGELAAWKKSDPGFAAWVGRNVAPHRHPDYGMVTISLKPIGGIPGDATADQMDAVARLAVEFGHDEIRVTHEQNLVLPHVALADLEPLYRALLAEGLATANAGLITDIIACPGLDYCALANARSIPVAQDISNRFADPARQAEIGDLKIKISGCINACGHHHVGHIGILGVEKKGAELYQISLGGSGDENASIGQITGRGFEPDQVTDAVETIVETYLSQRKGLDESFIDCYRRIGADPFKAALYGNDEARAA</sequence>
<dbReference type="GO" id="GO:0020037">
    <property type="term" value="F:heme binding"/>
    <property type="evidence" value="ECO:0007669"/>
    <property type="project" value="InterPro"/>
</dbReference>
<dbReference type="OrthoDB" id="9803707at2"/>
<evidence type="ECO:0000256" key="4">
    <source>
        <dbReference type="ARBA" id="ARBA00023002"/>
    </source>
</evidence>
<dbReference type="Proteomes" id="UP000094795">
    <property type="component" value="Unassembled WGS sequence"/>
</dbReference>
<keyword evidence="5" id="KW-0408">Iron</keyword>
<evidence type="ECO:0000313" key="10">
    <source>
        <dbReference type="Proteomes" id="UP000094795"/>
    </source>
</evidence>
<dbReference type="RefSeq" id="WP_066177035.1">
    <property type="nucleotide sequence ID" value="NZ_LQZT01000009.1"/>
</dbReference>
<organism evidence="9 10">
    <name type="scientific">Hoeflea olei</name>
    <dbReference type="NCBI Taxonomy" id="1480615"/>
    <lineage>
        <taxon>Bacteria</taxon>
        <taxon>Pseudomonadati</taxon>
        <taxon>Pseudomonadota</taxon>
        <taxon>Alphaproteobacteria</taxon>
        <taxon>Hyphomicrobiales</taxon>
        <taxon>Rhizobiaceae</taxon>
        <taxon>Hoeflea</taxon>
    </lineage>
</organism>
<feature type="domain" description="Nitrite/Sulfite reductase ferredoxin-like" evidence="8">
    <location>
        <begin position="52"/>
        <end position="111"/>
    </location>
</feature>
<dbReference type="Gene3D" id="3.30.413.10">
    <property type="entry name" value="Sulfite Reductase Hemoprotein, domain 1"/>
    <property type="match status" value="2"/>
</dbReference>
<evidence type="ECO:0000313" key="9">
    <source>
        <dbReference type="EMBL" id="OCW58177.1"/>
    </source>
</evidence>
<evidence type="ECO:0000256" key="6">
    <source>
        <dbReference type="ARBA" id="ARBA00023014"/>
    </source>
</evidence>
<dbReference type="InterPro" id="IPR051329">
    <property type="entry name" value="NIR_SIR_4Fe-4S"/>
</dbReference>
<evidence type="ECO:0000256" key="5">
    <source>
        <dbReference type="ARBA" id="ARBA00023004"/>
    </source>
</evidence>
<keyword evidence="3" id="KW-0479">Metal-binding</keyword>
<evidence type="ECO:0000256" key="2">
    <source>
        <dbReference type="ARBA" id="ARBA00022617"/>
    </source>
</evidence>
<dbReference type="GO" id="GO:0046872">
    <property type="term" value="F:metal ion binding"/>
    <property type="evidence" value="ECO:0007669"/>
    <property type="project" value="UniProtKB-KW"/>
</dbReference>
<gene>
    <name evidence="9" type="ORF">AWJ14_01030</name>
</gene>
<dbReference type="PANTHER" id="PTHR32439:SF9">
    <property type="entry name" value="BLR3264 PROTEIN"/>
    <property type="match status" value="1"/>
</dbReference>
<protein>
    <submittedName>
        <fullName evidence="9">Sulfite reductase</fullName>
    </submittedName>
</protein>
<dbReference type="SUPFAM" id="SSF56014">
    <property type="entry name" value="Nitrite and sulphite reductase 4Fe-4S domain-like"/>
    <property type="match status" value="2"/>
</dbReference>
<name>A0A1C1YXI7_9HYPH</name>
<dbReference type="STRING" id="1480615.AWJ14_01030"/>
<evidence type="ECO:0000256" key="3">
    <source>
        <dbReference type="ARBA" id="ARBA00022723"/>
    </source>
</evidence>
<dbReference type="GO" id="GO:0051539">
    <property type="term" value="F:4 iron, 4 sulfur cluster binding"/>
    <property type="evidence" value="ECO:0007669"/>
    <property type="project" value="UniProtKB-KW"/>
</dbReference>
<dbReference type="InterPro" id="IPR036136">
    <property type="entry name" value="Nit/Sulf_reduc_fer-like_dom_sf"/>
</dbReference>
<keyword evidence="6" id="KW-0411">Iron-sulfur</keyword>
<keyword evidence="2" id="KW-0349">Heme</keyword>
<keyword evidence="1" id="KW-0004">4Fe-4S</keyword>
<dbReference type="GO" id="GO:0016491">
    <property type="term" value="F:oxidoreductase activity"/>
    <property type="evidence" value="ECO:0007669"/>
    <property type="project" value="UniProtKB-KW"/>
</dbReference>
<comment type="caution">
    <text evidence="9">The sequence shown here is derived from an EMBL/GenBank/DDBJ whole genome shotgun (WGS) entry which is preliminary data.</text>
</comment>
<dbReference type="AlphaFoldDB" id="A0A1C1YXI7"/>
<evidence type="ECO:0000259" key="7">
    <source>
        <dbReference type="Pfam" id="PF01077"/>
    </source>
</evidence>
<reference evidence="9 10" key="1">
    <citation type="submission" date="2015-12" db="EMBL/GenBank/DDBJ databases">
        <authorList>
            <person name="Shamseldin A."/>
            <person name="Moawad H."/>
            <person name="Abd El-Rahim W.M."/>
            <person name="Sadowsky M.J."/>
        </authorList>
    </citation>
    <scope>NUCLEOTIDE SEQUENCE [LARGE SCALE GENOMIC DNA]</scope>
    <source>
        <strain evidence="9 10">JC234</strain>
    </source>
</reference>
<feature type="domain" description="Nitrite/Sulfite reductase ferredoxin-like" evidence="8">
    <location>
        <begin position="333"/>
        <end position="398"/>
    </location>
</feature>
<accession>A0A1C1YXI7</accession>
<dbReference type="PANTHER" id="PTHR32439">
    <property type="entry name" value="FERREDOXIN--NITRITE REDUCTASE, CHLOROPLASTIC"/>
    <property type="match status" value="1"/>
</dbReference>
<dbReference type="SUPFAM" id="SSF55124">
    <property type="entry name" value="Nitrite/Sulfite reductase N-terminal domain-like"/>
    <property type="match status" value="2"/>
</dbReference>
<dbReference type="EMBL" id="LQZT01000009">
    <property type="protein sequence ID" value="OCW58177.1"/>
    <property type="molecule type" value="Genomic_DNA"/>
</dbReference>
<proteinExistence type="predicted"/>